<dbReference type="PANTHER" id="PTHR19338:SF32">
    <property type="entry name" value="OS06G0287500 PROTEIN"/>
    <property type="match status" value="1"/>
</dbReference>
<dbReference type="OrthoDB" id="690341at2759"/>
<protein>
    <submittedName>
        <fullName evidence="1">Uncharacterized protein</fullName>
    </submittedName>
</protein>
<dbReference type="AlphaFoldDB" id="A0A6G1CUW9"/>
<evidence type="ECO:0000313" key="2">
    <source>
        <dbReference type="Proteomes" id="UP000479710"/>
    </source>
</evidence>
<dbReference type="EMBL" id="SPHZ02000008">
    <property type="protein sequence ID" value="KAF0904425.1"/>
    <property type="molecule type" value="Genomic_DNA"/>
</dbReference>
<organism evidence="1 2">
    <name type="scientific">Oryza meyeriana var. granulata</name>
    <dbReference type="NCBI Taxonomy" id="110450"/>
    <lineage>
        <taxon>Eukaryota</taxon>
        <taxon>Viridiplantae</taxon>
        <taxon>Streptophyta</taxon>
        <taxon>Embryophyta</taxon>
        <taxon>Tracheophyta</taxon>
        <taxon>Spermatophyta</taxon>
        <taxon>Magnoliopsida</taxon>
        <taxon>Liliopsida</taxon>
        <taxon>Poales</taxon>
        <taxon>Poaceae</taxon>
        <taxon>BOP clade</taxon>
        <taxon>Oryzoideae</taxon>
        <taxon>Oryzeae</taxon>
        <taxon>Oryzinae</taxon>
        <taxon>Oryza</taxon>
        <taxon>Oryza meyeriana</taxon>
    </lineage>
</organism>
<dbReference type="PANTHER" id="PTHR19338">
    <property type="entry name" value="TRANSLOCASE OF INNER MITOCHONDRIAL MEMBRANE 13 HOMOLOG"/>
    <property type="match status" value="1"/>
</dbReference>
<accession>A0A6G1CUW9</accession>
<keyword evidence="2" id="KW-1185">Reference proteome</keyword>
<evidence type="ECO:0000313" key="1">
    <source>
        <dbReference type="EMBL" id="KAF0904425.1"/>
    </source>
</evidence>
<dbReference type="Proteomes" id="UP000479710">
    <property type="component" value="Unassembled WGS sequence"/>
</dbReference>
<name>A0A6G1CUW9_9ORYZ</name>
<reference evidence="1 2" key="1">
    <citation type="submission" date="2019-11" db="EMBL/GenBank/DDBJ databases">
        <title>Whole genome sequence of Oryza granulata.</title>
        <authorList>
            <person name="Li W."/>
        </authorList>
    </citation>
    <scope>NUCLEOTIDE SEQUENCE [LARGE SCALE GENOMIC DNA]</scope>
    <source>
        <strain evidence="2">cv. Menghai</strain>
        <tissue evidence="1">Leaf</tissue>
    </source>
</reference>
<comment type="caution">
    <text evidence="1">The sequence shown here is derived from an EMBL/GenBank/DDBJ whole genome shotgun (WGS) entry which is preliminary data.</text>
</comment>
<gene>
    <name evidence="1" type="ORF">E2562_034500</name>
</gene>
<proteinExistence type="predicted"/>
<sequence length="119" mass="14227">MKLKDRRRIAIQIRDLKSRVEEVSNRNTRYSLISSNTDEHDTFTDDFRNFSAKNIDEAGLVGFDDPKENLLKLIDIHANHENEQLRDLQAMQRNEKVEDLMDDLKQSLKEERREFRIHD</sequence>